<sequence>MRLQEWVAEEHGYFGDEGLDYEFMAAGFAGSSITTSAVQPADAVPVELQRGAFEDMEKGRACDVSAACHWAVNAVAAEGAGKMWGHAYSVSPAGIFVAPDSAYRRPEDLAGVSVAVGYHSGSHYSAIQALEPFLEPSQIQLAFSGLPNDRVRLMMRGEVPAANVFGAQYYLLEQLGYRKLLDSTFVMGFLIANSADPEDVRRYFRALEKAQRDIDLEPERYKRYWLRELPEDLAEVADVRRFGPGERIVFSPYTKEMYEVTQRWMKGRDLINLDLDPDPEGGFRQAVLTQ</sequence>
<comment type="caution">
    <text evidence="1">The sequence shown here is derived from an EMBL/GenBank/DDBJ whole genome shotgun (WGS) entry which is preliminary data.</text>
</comment>
<dbReference type="SUPFAM" id="SSF53850">
    <property type="entry name" value="Periplasmic binding protein-like II"/>
    <property type="match status" value="1"/>
</dbReference>
<evidence type="ECO:0000313" key="2">
    <source>
        <dbReference type="Proteomes" id="UP001596548"/>
    </source>
</evidence>
<protein>
    <submittedName>
        <fullName evidence="1">ABC transporter substrate-binding protein</fullName>
    </submittedName>
</protein>
<dbReference type="EMBL" id="JBHTBJ010000003">
    <property type="protein sequence ID" value="MFC7273784.1"/>
    <property type="molecule type" value="Genomic_DNA"/>
</dbReference>
<accession>A0ABW2HLJ7</accession>
<keyword evidence="2" id="KW-1185">Reference proteome</keyword>
<proteinExistence type="predicted"/>
<organism evidence="1 2">
    <name type="scientific">Paractinoplanes rhizophilus</name>
    <dbReference type="NCBI Taxonomy" id="1416877"/>
    <lineage>
        <taxon>Bacteria</taxon>
        <taxon>Bacillati</taxon>
        <taxon>Actinomycetota</taxon>
        <taxon>Actinomycetes</taxon>
        <taxon>Micromonosporales</taxon>
        <taxon>Micromonosporaceae</taxon>
        <taxon>Paractinoplanes</taxon>
    </lineage>
</organism>
<reference evidence="2" key="1">
    <citation type="journal article" date="2019" name="Int. J. Syst. Evol. Microbiol.">
        <title>The Global Catalogue of Microorganisms (GCM) 10K type strain sequencing project: providing services to taxonomists for standard genome sequencing and annotation.</title>
        <authorList>
            <consortium name="The Broad Institute Genomics Platform"/>
            <consortium name="The Broad Institute Genome Sequencing Center for Infectious Disease"/>
            <person name="Wu L."/>
            <person name="Ma J."/>
        </authorList>
    </citation>
    <scope>NUCLEOTIDE SEQUENCE [LARGE SCALE GENOMIC DNA]</scope>
    <source>
        <strain evidence="2">XZYJT-10</strain>
    </source>
</reference>
<dbReference type="Gene3D" id="3.40.190.10">
    <property type="entry name" value="Periplasmic binding protein-like II"/>
    <property type="match status" value="2"/>
</dbReference>
<dbReference type="RefSeq" id="WP_378965384.1">
    <property type="nucleotide sequence ID" value="NZ_JBHTBJ010000003.1"/>
</dbReference>
<evidence type="ECO:0000313" key="1">
    <source>
        <dbReference type="EMBL" id="MFC7273784.1"/>
    </source>
</evidence>
<gene>
    <name evidence="1" type="ORF">ACFQS1_07330</name>
</gene>
<dbReference type="Proteomes" id="UP001596548">
    <property type="component" value="Unassembled WGS sequence"/>
</dbReference>
<name>A0ABW2HLJ7_9ACTN</name>